<protein>
    <submittedName>
        <fullName evidence="2">Uncharacterized protein</fullName>
    </submittedName>
</protein>
<evidence type="ECO:0000313" key="3">
    <source>
        <dbReference type="Proteomes" id="UP000297422"/>
    </source>
</evidence>
<dbReference type="EMBL" id="RQGT01000042">
    <property type="protein sequence ID" value="TGM18739.1"/>
    <property type="molecule type" value="Genomic_DNA"/>
</dbReference>
<proteinExistence type="predicted"/>
<feature type="transmembrane region" description="Helical" evidence="1">
    <location>
        <begin position="6"/>
        <end position="23"/>
    </location>
</feature>
<evidence type="ECO:0000313" key="2">
    <source>
        <dbReference type="EMBL" id="TGM18739.1"/>
    </source>
</evidence>
<reference evidence="3" key="1">
    <citation type="journal article" date="2019" name="PLoS Negl. Trop. Dis.">
        <title>Revisiting the worldwide diversity of Leptospira species in the environment.</title>
        <authorList>
            <person name="Vincent A.T."/>
            <person name="Schiettekatte O."/>
            <person name="Bourhy P."/>
            <person name="Veyrier F.J."/>
            <person name="Picardeau M."/>
        </authorList>
    </citation>
    <scope>NUCLEOTIDE SEQUENCE [LARGE SCALE GENOMIC DNA]</scope>
    <source>
        <strain evidence="3">201702407</strain>
    </source>
</reference>
<accession>A0ABY2N8X1</accession>
<dbReference type="RefSeq" id="WP_135684435.1">
    <property type="nucleotide sequence ID" value="NZ_RQEQ01000080.1"/>
</dbReference>
<organism evidence="2 3">
    <name type="scientific">Leptospira stimsonii</name>
    <dbReference type="NCBI Taxonomy" id="2202203"/>
    <lineage>
        <taxon>Bacteria</taxon>
        <taxon>Pseudomonadati</taxon>
        <taxon>Spirochaetota</taxon>
        <taxon>Spirochaetia</taxon>
        <taxon>Leptospirales</taxon>
        <taxon>Leptospiraceae</taxon>
        <taxon>Leptospira</taxon>
    </lineage>
</organism>
<keyword evidence="1" id="KW-0812">Transmembrane</keyword>
<keyword evidence="1" id="KW-1133">Transmembrane helix</keyword>
<keyword evidence="3" id="KW-1185">Reference proteome</keyword>
<dbReference type="Proteomes" id="UP000297422">
    <property type="component" value="Unassembled WGS sequence"/>
</dbReference>
<keyword evidence="1" id="KW-0472">Membrane</keyword>
<comment type="caution">
    <text evidence="2">The sequence shown here is derived from an EMBL/GenBank/DDBJ whole genome shotgun (WGS) entry which is preliminary data.</text>
</comment>
<gene>
    <name evidence="2" type="ORF">EHQ90_06625</name>
</gene>
<sequence>MTIEISFLILVSALAGFALWRFLSRSAKPIDAANAHNVDSKSAKPINFLDPTMRHKKEGNR</sequence>
<evidence type="ECO:0000256" key="1">
    <source>
        <dbReference type="SAM" id="Phobius"/>
    </source>
</evidence>
<name>A0ABY2N8X1_9LEPT</name>